<evidence type="ECO:0000256" key="5">
    <source>
        <dbReference type="ARBA" id="ARBA00022679"/>
    </source>
</evidence>
<dbReference type="GO" id="GO:0019134">
    <property type="term" value="F:glucosamine-1-phosphate N-acetyltransferase activity"/>
    <property type="evidence" value="ECO:0007669"/>
    <property type="project" value="UniProtKB-EC"/>
</dbReference>
<evidence type="ECO:0000256" key="1">
    <source>
        <dbReference type="ARBA" id="ARBA00004496"/>
    </source>
</evidence>
<comment type="subcellular location">
    <subcellularLocation>
        <location evidence="1 18">Cytoplasm</location>
    </subcellularLocation>
</comment>
<dbReference type="CDD" id="cd03353">
    <property type="entry name" value="LbH_GlmU_C"/>
    <property type="match status" value="1"/>
</dbReference>
<evidence type="ECO:0000256" key="17">
    <source>
        <dbReference type="ARBA" id="ARBA00049628"/>
    </source>
</evidence>
<evidence type="ECO:0000256" key="3">
    <source>
        <dbReference type="ARBA" id="ARBA00007947"/>
    </source>
</evidence>
<keyword evidence="9 18" id="KW-0460">Magnesium</keyword>
<keyword evidence="7 18" id="KW-0479">Metal-binding</keyword>
<evidence type="ECO:0000313" key="22">
    <source>
        <dbReference type="Proteomes" id="UP001497493"/>
    </source>
</evidence>
<comment type="catalytic activity">
    <reaction evidence="15 18">
        <text>alpha-D-glucosamine 1-phosphate + acetyl-CoA = N-acetyl-alpha-D-glucosamine 1-phosphate + CoA + H(+)</text>
        <dbReference type="Rhea" id="RHEA:13725"/>
        <dbReference type="ChEBI" id="CHEBI:15378"/>
        <dbReference type="ChEBI" id="CHEBI:57287"/>
        <dbReference type="ChEBI" id="CHEBI:57288"/>
        <dbReference type="ChEBI" id="CHEBI:57776"/>
        <dbReference type="ChEBI" id="CHEBI:58516"/>
        <dbReference type="EC" id="2.3.1.157"/>
    </reaction>
</comment>
<keyword evidence="6 18" id="KW-0548">Nucleotidyltransferase</keyword>
<feature type="binding site" evidence="18">
    <location>
        <position position="73"/>
    </location>
    <ligand>
        <name>UDP-N-acetyl-alpha-D-glucosamine</name>
        <dbReference type="ChEBI" id="CHEBI:57705"/>
    </ligand>
</feature>
<comment type="similarity">
    <text evidence="2 18">In the C-terminal section; belongs to the transferase hexapeptide repeat family.</text>
</comment>
<dbReference type="CDD" id="cd02540">
    <property type="entry name" value="GT2_GlmU_N_bac"/>
    <property type="match status" value="1"/>
</dbReference>
<evidence type="ECO:0000259" key="20">
    <source>
        <dbReference type="Pfam" id="PF25087"/>
    </source>
</evidence>
<feature type="binding site" evidence="18">
    <location>
        <position position="422"/>
    </location>
    <ligand>
        <name>acetyl-CoA</name>
        <dbReference type="ChEBI" id="CHEBI:57288"/>
    </ligand>
</feature>
<feature type="binding site" evidence="18">
    <location>
        <begin position="78"/>
        <end position="79"/>
    </location>
    <ligand>
        <name>UDP-N-acetyl-alpha-D-glucosamine</name>
        <dbReference type="ChEBI" id="CHEBI:57705"/>
    </ligand>
</feature>
<dbReference type="Gene3D" id="2.160.10.10">
    <property type="entry name" value="Hexapeptide repeat proteins"/>
    <property type="match status" value="1"/>
</dbReference>
<keyword evidence="10 18" id="KW-0133">Cell shape</keyword>
<feature type="region of interest" description="Pyrophosphorylase" evidence="18">
    <location>
        <begin position="1"/>
        <end position="227"/>
    </location>
</feature>
<feature type="binding site" evidence="18">
    <location>
        <position position="22"/>
    </location>
    <ligand>
        <name>UDP-N-acetyl-alpha-D-glucosamine</name>
        <dbReference type="ChEBI" id="CHEBI:57705"/>
    </ligand>
</feature>
<feature type="region of interest" description="N-acetyltransferase" evidence="18">
    <location>
        <begin position="249"/>
        <end position="455"/>
    </location>
</feature>
<accession>A0ABM9NI66</accession>
<keyword evidence="13 18" id="KW-0012">Acyltransferase</keyword>
<feature type="binding site" evidence="18">
    <location>
        <begin position="100"/>
        <end position="102"/>
    </location>
    <ligand>
        <name>UDP-N-acetyl-alpha-D-glucosamine</name>
        <dbReference type="ChEBI" id="CHEBI:57705"/>
    </ligand>
</feature>
<dbReference type="Proteomes" id="UP001497493">
    <property type="component" value="Chromosome"/>
</dbReference>
<dbReference type="InterPro" id="IPR011004">
    <property type="entry name" value="Trimer_LpxA-like_sf"/>
</dbReference>
<dbReference type="InterPro" id="IPR005882">
    <property type="entry name" value="Bifunctional_GlmU"/>
</dbReference>
<evidence type="ECO:0000256" key="8">
    <source>
        <dbReference type="ARBA" id="ARBA00022737"/>
    </source>
</evidence>
<evidence type="ECO:0000256" key="4">
    <source>
        <dbReference type="ARBA" id="ARBA00022490"/>
    </source>
</evidence>
<sequence>MRLEIIILAAGQGTRMRSSLPKVLHRIGRESLLEHVYALAVSLDADKITVVYGHGGERVPRALPHLDVVWVEQAQQLGTGHAVMQAADGIDDQATVLILYGDVPLLTKETVARLLPLAGPESLGLLTAELADPQGYGRVLRNAEQRVVRIVEEKDASPTERMIREVNTGILAVQGRRLKHWLGRLANDNAQGEYYLTDIVALAVADGVSIQTVRAGCADEILGVNDRRQLAQLERVFQARQAARLMLAGVHLRDPARFDLRGELVAVGSDVEIDVNVILEGRVTLGDRVRIGPNSLIRDAEIGDDVEILANCVIENAVIGRGSRIGPFARLRPETRLAEEVHIGNFVEVKQSSIARRSKANHLAYIGDAIIGADVNVGAGTITCNYDGANKHQTVIEDGAFIGSNTALVAPVRVGVNATIGAGSVLTQDAPENALTLSRAQQVTRPGWQRPSKRS</sequence>
<dbReference type="InterPro" id="IPR029044">
    <property type="entry name" value="Nucleotide-diphossugar_trans"/>
</dbReference>
<evidence type="ECO:0000256" key="12">
    <source>
        <dbReference type="ARBA" id="ARBA00023268"/>
    </source>
</evidence>
<comment type="subunit">
    <text evidence="18">Homotrimer.</text>
</comment>
<comment type="similarity">
    <text evidence="3 18">In the N-terminal section; belongs to the N-acetylglucosamine-1-phosphate uridyltransferase family.</text>
</comment>
<feature type="binding site" evidence="18">
    <location>
        <position position="350"/>
    </location>
    <ligand>
        <name>UDP-N-acetyl-alpha-D-glucosamine</name>
        <dbReference type="ChEBI" id="CHEBI:57705"/>
    </ligand>
</feature>
<feature type="region of interest" description="Linker" evidence="18">
    <location>
        <begin position="228"/>
        <end position="248"/>
    </location>
</feature>
<dbReference type="NCBIfam" id="TIGR01173">
    <property type="entry name" value="glmU"/>
    <property type="match status" value="1"/>
</dbReference>
<proteinExistence type="inferred from homology"/>
<dbReference type="SUPFAM" id="SSF53448">
    <property type="entry name" value="Nucleotide-diphospho-sugar transferases"/>
    <property type="match status" value="1"/>
</dbReference>
<organism evidence="21 22">
    <name type="scientific">Candidatus Methylocalor cossyra</name>
    <dbReference type="NCBI Taxonomy" id="3108543"/>
    <lineage>
        <taxon>Bacteria</taxon>
        <taxon>Pseudomonadati</taxon>
        <taxon>Pseudomonadota</taxon>
        <taxon>Gammaproteobacteria</taxon>
        <taxon>Methylococcales</taxon>
        <taxon>Methylococcaceae</taxon>
        <taxon>Candidatus Methylocalor</taxon>
    </lineage>
</organism>
<dbReference type="PANTHER" id="PTHR43584">
    <property type="entry name" value="NUCLEOTIDYL TRANSFERASE"/>
    <property type="match status" value="1"/>
</dbReference>
<keyword evidence="12 18" id="KW-0511">Multifunctional enzyme</keyword>
<keyword evidence="14 18" id="KW-0961">Cell wall biogenesis/degradation</keyword>
<keyword evidence="11 18" id="KW-0573">Peptidoglycan synthesis</keyword>
<feature type="binding site" evidence="18">
    <location>
        <position position="152"/>
    </location>
    <ligand>
        <name>UDP-N-acetyl-alpha-D-glucosamine</name>
        <dbReference type="ChEBI" id="CHEBI:57705"/>
    </ligand>
</feature>
<evidence type="ECO:0000256" key="2">
    <source>
        <dbReference type="ARBA" id="ARBA00007707"/>
    </source>
</evidence>
<name>A0ABM9NI66_9GAMM</name>
<comment type="catalytic activity">
    <reaction evidence="16 18">
        <text>N-acetyl-alpha-D-glucosamine 1-phosphate + UTP + H(+) = UDP-N-acetyl-alpha-D-glucosamine + diphosphate</text>
        <dbReference type="Rhea" id="RHEA:13509"/>
        <dbReference type="ChEBI" id="CHEBI:15378"/>
        <dbReference type="ChEBI" id="CHEBI:33019"/>
        <dbReference type="ChEBI" id="CHEBI:46398"/>
        <dbReference type="ChEBI" id="CHEBI:57705"/>
        <dbReference type="ChEBI" id="CHEBI:57776"/>
        <dbReference type="EC" id="2.7.7.23"/>
    </reaction>
</comment>
<evidence type="ECO:0000256" key="15">
    <source>
        <dbReference type="ARBA" id="ARBA00048247"/>
    </source>
</evidence>
<evidence type="ECO:0000313" key="21">
    <source>
        <dbReference type="EMBL" id="CAL1240318.1"/>
    </source>
</evidence>
<dbReference type="Pfam" id="PF14602">
    <property type="entry name" value="Hexapep_2"/>
    <property type="match status" value="1"/>
</dbReference>
<evidence type="ECO:0000256" key="10">
    <source>
        <dbReference type="ARBA" id="ARBA00022960"/>
    </source>
</evidence>
<evidence type="ECO:0000256" key="9">
    <source>
        <dbReference type="ARBA" id="ARBA00022842"/>
    </source>
</evidence>
<keyword evidence="8 18" id="KW-0677">Repeat</keyword>
<dbReference type="Pfam" id="PF25087">
    <property type="entry name" value="GMPPB_C"/>
    <property type="match status" value="1"/>
</dbReference>
<keyword evidence="5 18" id="KW-0808">Transferase</keyword>
<feature type="binding site" evidence="18">
    <location>
        <position position="225"/>
    </location>
    <ligand>
        <name>UDP-N-acetyl-alpha-D-glucosamine</name>
        <dbReference type="ChEBI" id="CHEBI:57705"/>
    </ligand>
</feature>
<dbReference type="InterPro" id="IPR001451">
    <property type="entry name" value="Hexapep"/>
</dbReference>
<feature type="binding site" evidence="18">
    <location>
        <position position="379"/>
    </location>
    <ligand>
        <name>acetyl-CoA</name>
        <dbReference type="ChEBI" id="CHEBI:57288"/>
    </ligand>
</feature>
<evidence type="ECO:0000259" key="19">
    <source>
        <dbReference type="Pfam" id="PF12804"/>
    </source>
</evidence>
<gene>
    <name evidence="18 21" type="primary">glmU</name>
    <name evidence="21" type="ORF">MECH1_V1_1542</name>
</gene>
<protein>
    <recommendedName>
        <fullName evidence="18">Bifunctional protein GlmU</fullName>
    </recommendedName>
    <domain>
        <recommendedName>
            <fullName evidence="18">UDP-N-acetylglucosamine pyrophosphorylase</fullName>
            <ecNumber evidence="18">2.7.7.23</ecNumber>
        </recommendedName>
        <alternativeName>
            <fullName evidence="18">N-acetylglucosamine-1-phosphate uridyltransferase</fullName>
        </alternativeName>
    </domain>
    <domain>
        <recommendedName>
            <fullName evidence="18">Glucosamine-1-phosphate N-acetyltransferase</fullName>
            <ecNumber evidence="18">2.3.1.157</ecNumber>
        </recommendedName>
    </domain>
</protein>
<dbReference type="InterPro" id="IPR038009">
    <property type="entry name" value="GlmU_C_LbH"/>
</dbReference>
<dbReference type="EC" id="2.7.7.23" evidence="18"/>
<feature type="binding site" evidence="18">
    <location>
        <position position="137"/>
    </location>
    <ligand>
        <name>UDP-N-acetyl-alpha-D-glucosamine</name>
        <dbReference type="ChEBI" id="CHEBI:57705"/>
    </ligand>
</feature>
<evidence type="ECO:0000256" key="16">
    <source>
        <dbReference type="ARBA" id="ARBA00048493"/>
    </source>
</evidence>
<feature type="domain" description="Mannose-1-phosphate guanyltransferase C-terminal" evidence="20">
    <location>
        <begin position="265"/>
        <end position="344"/>
    </location>
</feature>
<dbReference type="Pfam" id="PF12804">
    <property type="entry name" value="NTP_transf_3"/>
    <property type="match status" value="1"/>
</dbReference>
<comment type="pathway">
    <text evidence="18">Bacterial outer membrane biogenesis; LPS lipid A biosynthesis.</text>
</comment>
<feature type="domain" description="MobA-like NTP transferase" evidence="19">
    <location>
        <begin position="6"/>
        <end position="119"/>
    </location>
</feature>
<keyword evidence="22" id="KW-1185">Reference proteome</keyword>
<evidence type="ECO:0000256" key="7">
    <source>
        <dbReference type="ARBA" id="ARBA00022723"/>
    </source>
</evidence>
<feature type="binding site" evidence="18">
    <location>
        <position position="404"/>
    </location>
    <ligand>
        <name>acetyl-CoA</name>
        <dbReference type="ChEBI" id="CHEBI:57288"/>
    </ligand>
</feature>
<keyword evidence="4 18" id="KW-0963">Cytoplasm</keyword>
<feature type="binding site" evidence="18">
    <location>
        <position position="376"/>
    </location>
    <ligand>
        <name>UDP-N-acetyl-alpha-D-glucosamine</name>
        <dbReference type="ChEBI" id="CHEBI:57705"/>
    </ligand>
</feature>
<feature type="active site" description="Proton acceptor" evidence="18">
    <location>
        <position position="362"/>
    </location>
</feature>
<reference evidence="21 22" key="1">
    <citation type="submission" date="2024-04" db="EMBL/GenBank/DDBJ databases">
        <authorList>
            <person name="Cremers G."/>
        </authorList>
    </citation>
    <scope>NUCLEOTIDE SEQUENCE [LARGE SCALE GENOMIC DNA]</scope>
    <source>
        <strain evidence="21">MeCH1-AG</strain>
    </source>
</reference>
<comment type="function">
    <text evidence="17 18">Catalyzes the last two sequential reactions in the de novo biosynthetic pathway for UDP-N-acetylglucosamine (UDP-GlcNAc). The C-terminal domain catalyzes the transfer of acetyl group from acetyl coenzyme A to glucosamine-1-phosphate (GlcN-1-P) to produce N-acetylglucosamine-1-phosphate (GlcNAc-1-P), which is converted into UDP-GlcNAc by the transfer of uridine 5-monophosphate (from uridine 5-triphosphate), a reaction catalyzed by the N-terminal domain.</text>
</comment>
<feature type="binding site" evidence="18">
    <location>
        <position position="225"/>
    </location>
    <ligand>
        <name>Mg(2+)</name>
        <dbReference type="ChEBI" id="CHEBI:18420"/>
    </ligand>
</feature>
<dbReference type="Gene3D" id="3.90.550.10">
    <property type="entry name" value="Spore Coat Polysaccharide Biosynthesis Protein SpsA, Chain A"/>
    <property type="match status" value="1"/>
</dbReference>
<comment type="pathway">
    <text evidence="18">Nucleotide-sugar biosynthesis; UDP-N-acetyl-alpha-D-glucosamine biosynthesis; UDP-N-acetyl-alpha-D-glucosamine from N-acetyl-alpha-D-glucosamine 1-phosphate: step 1/1.</text>
</comment>
<feature type="binding site" evidence="18">
    <location>
        <position position="332"/>
    </location>
    <ligand>
        <name>UDP-N-acetyl-alpha-D-glucosamine</name>
        <dbReference type="ChEBI" id="CHEBI:57705"/>
    </ligand>
</feature>
<feature type="binding site" evidence="18">
    <location>
        <position position="439"/>
    </location>
    <ligand>
        <name>acetyl-CoA</name>
        <dbReference type="ChEBI" id="CHEBI:57288"/>
    </ligand>
</feature>
<feature type="binding site" evidence="18">
    <location>
        <position position="102"/>
    </location>
    <ligand>
        <name>Mg(2+)</name>
        <dbReference type="ChEBI" id="CHEBI:18420"/>
    </ligand>
</feature>
<dbReference type="PANTHER" id="PTHR43584:SF3">
    <property type="entry name" value="BIFUNCTIONAL PROTEIN GLMU"/>
    <property type="match status" value="1"/>
</dbReference>
<evidence type="ECO:0000256" key="13">
    <source>
        <dbReference type="ARBA" id="ARBA00023315"/>
    </source>
</evidence>
<dbReference type="InterPro" id="IPR056729">
    <property type="entry name" value="GMPPB_C"/>
</dbReference>
<feature type="binding site" evidence="18">
    <location>
        <position position="365"/>
    </location>
    <ligand>
        <name>UDP-N-acetyl-alpha-D-glucosamine</name>
        <dbReference type="ChEBI" id="CHEBI:57705"/>
    </ligand>
</feature>
<comment type="cofactor">
    <cofactor evidence="18">
        <name>Mg(2+)</name>
        <dbReference type="ChEBI" id="CHEBI:18420"/>
    </cofactor>
    <text evidence="18">Binds 1 Mg(2+) ion per subunit.</text>
</comment>
<dbReference type="HAMAP" id="MF_01631">
    <property type="entry name" value="GlmU"/>
    <property type="match status" value="1"/>
</dbReference>
<evidence type="ECO:0000256" key="11">
    <source>
        <dbReference type="ARBA" id="ARBA00022984"/>
    </source>
</evidence>
<feature type="binding site" evidence="18">
    <location>
        <position position="167"/>
    </location>
    <ligand>
        <name>UDP-N-acetyl-alpha-D-glucosamine</name>
        <dbReference type="ChEBI" id="CHEBI:57705"/>
    </ligand>
</feature>
<dbReference type="InterPro" id="IPR050065">
    <property type="entry name" value="GlmU-like"/>
</dbReference>
<evidence type="ECO:0000256" key="14">
    <source>
        <dbReference type="ARBA" id="ARBA00023316"/>
    </source>
</evidence>
<dbReference type="GO" id="GO:0003977">
    <property type="term" value="F:UDP-N-acetylglucosamine diphosphorylase activity"/>
    <property type="evidence" value="ECO:0007669"/>
    <property type="project" value="UniProtKB-EC"/>
</dbReference>
<comment type="pathway">
    <text evidence="18">Nucleotide-sugar biosynthesis; UDP-N-acetyl-alpha-D-glucosamine biosynthesis; N-acetyl-alpha-D-glucosamine 1-phosphate from alpha-D-glucosamine 6-phosphate (route II): step 2/2.</text>
</comment>
<dbReference type="EC" id="2.3.1.157" evidence="18"/>
<feature type="binding site" evidence="18">
    <location>
        <begin position="8"/>
        <end position="11"/>
    </location>
    <ligand>
        <name>UDP-N-acetyl-alpha-D-glucosamine</name>
        <dbReference type="ChEBI" id="CHEBI:57705"/>
    </ligand>
</feature>
<dbReference type="SUPFAM" id="SSF51161">
    <property type="entry name" value="Trimeric LpxA-like enzymes"/>
    <property type="match status" value="1"/>
</dbReference>
<evidence type="ECO:0000256" key="18">
    <source>
        <dbReference type="HAMAP-Rule" id="MF_01631"/>
    </source>
</evidence>
<feature type="binding site" evidence="18">
    <location>
        <begin position="385"/>
        <end position="386"/>
    </location>
    <ligand>
        <name>acetyl-CoA</name>
        <dbReference type="ChEBI" id="CHEBI:57288"/>
    </ligand>
</feature>
<evidence type="ECO:0000256" key="6">
    <source>
        <dbReference type="ARBA" id="ARBA00022695"/>
    </source>
</evidence>
<dbReference type="InterPro" id="IPR025877">
    <property type="entry name" value="MobA-like_NTP_Trfase"/>
</dbReference>
<dbReference type="EMBL" id="OZ026884">
    <property type="protein sequence ID" value="CAL1240318.1"/>
    <property type="molecule type" value="Genomic_DNA"/>
</dbReference>
<dbReference type="RefSeq" id="WP_348759806.1">
    <property type="nucleotide sequence ID" value="NZ_OZ026884.1"/>
</dbReference>